<dbReference type="OrthoDB" id="6099737at2759"/>
<evidence type="ECO:0008006" key="4">
    <source>
        <dbReference type="Google" id="ProtNLM"/>
    </source>
</evidence>
<dbReference type="PANTHER" id="PTHR47510">
    <property type="entry name" value="REVERSE TRANSCRIPTASE DOMAIN-CONTAINING PROTEIN"/>
    <property type="match status" value="1"/>
</dbReference>
<gene>
    <name evidence="2" type="ORF">MCOR_30054</name>
</gene>
<dbReference type="EMBL" id="CACVKT020005498">
    <property type="protein sequence ID" value="CAC5395378.1"/>
    <property type="molecule type" value="Genomic_DNA"/>
</dbReference>
<dbReference type="Proteomes" id="UP000507470">
    <property type="component" value="Unassembled WGS sequence"/>
</dbReference>
<evidence type="ECO:0000313" key="3">
    <source>
        <dbReference type="Proteomes" id="UP000507470"/>
    </source>
</evidence>
<protein>
    <recommendedName>
        <fullName evidence="4">Endonuclease/exonuclease/phosphatase domain-containing protein</fullName>
    </recommendedName>
</protein>
<organism evidence="2 3">
    <name type="scientific">Mytilus coruscus</name>
    <name type="common">Sea mussel</name>
    <dbReference type="NCBI Taxonomy" id="42192"/>
    <lineage>
        <taxon>Eukaryota</taxon>
        <taxon>Metazoa</taxon>
        <taxon>Spiralia</taxon>
        <taxon>Lophotrochozoa</taxon>
        <taxon>Mollusca</taxon>
        <taxon>Bivalvia</taxon>
        <taxon>Autobranchia</taxon>
        <taxon>Pteriomorphia</taxon>
        <taxon>Mytilida</taxon>
        <taxon>Mytiloidea</taxon>
        <taxon>Mytilidae</taxon>
        <taxon>Mytilinae</taxon>
        <taxon>Mytilus</taxon>
    </lineage>
</organism>
<evidence type="ECO:0000256" key="1">
    <source>
        <dbReference type="SAM" id="MobiDB-lite"/>
    </source>
</evidence>
<dbReference type="AlphaFoldDB" id="A0A6J8CFU6"/>
<dbReference type="PANTHER" id="PTHR47510:SF3">
    <property type="entry name" value="ENDO_EXONUCLEASE_PHOSPHATASE DOMAIN-CONTAINING PROTEIN"/>
    <property type="match status" value="1"/>
</dbReference>
<keyword evidence="3" id="KW-1185">Reference proteome</keyword>
<dbReference type="InterPro" id="IPR036691">
    <property type="entry name" value="Endo/exonu/phosph_ase_sf"/>
</dbReference>
<feature type="region of interest" description="Disordered" evidence="1">
    <location>
        <begin position="152"/>
        <end position="172"/>
    </location>
</feature>
<name>A0A6J8CFU6_MYTCO</name>
<evidence type="ECO:0000313" key="2">
    <source>
        <dbReference type="EMBL" id="CAC5395378.1"/>
    </source>
</evidence>
<accession>A0A6J8CFU6</accession>
<sequence length="929" mass="107626">MLRDWVLLTTESFKWFAIVRHRSLKQNDKYWYIVCKIKIKIPTISHVNPGVHTWSTWSPAINKMPIPIPNADCCAKVFSTTSMALWAIDNGKVDYARDFLSSTVDKIKHRNKLIKIADTSEGGWDTARQNDVNPIASDYEDEANIIRADNRAVHKKKGKAKQDRGNGSKTKANNQISIRTGSKIRSAALSWASATLVQWKSPSTRFQCWKNAEGTMLLLWVLHTLPVQLSDSNLFSQETQQSQNSQASESSVADIDCLGKLNEFLQACNTSPVKKIREPLSASSERTQRRYTEKANECLSLLLETMCPGESEQLKKNMFSKLENNMTRMDSPQFIDALAKSYMRAETSTDLQLGEKTMTLSSGELIQISYVIRCLAPATIVKQYARICQEENVNTIECSAAVRKSVERVDYYIAETGEAFRELEKTVNQIPMNNDWKETIEKLLKAKHYPKTDYKAIDLQQKGKYRVRVVTPAIDADADKIHTINSITIQSDDAEQENTTEVTEERGWAFKVKKPKVLFKDDQKQLVYLSEEFNISKVTWNKEDPAKVSRDMPYVLKDGHKRFTREHFLTTSQVASYFSRLSLKDRRNNIQDQNDFAASIADKKMFDHALNAWYSKLLNVLNKHAPIITKRVKKKSQPKWLNQDINQLRARRDFYHKREISKNKLFRNKLTAQINQCKTDYFSKAVQSNSLTSEIWKHLKDLNAESKCPITSVTFQGSEVNEPKKKPPNSMISWYDFFENEIEKAYSYNNHIVLTGDFNIYFLQPLHKKWDCILSVYNIFQLVNESTRVTKNSVTLIDHIYSTNPEEITDVNVPAYCPGDHYPVSFTIKKPTFKTSVDKHVTIKYRNFTKFNKEKFIEDFKAKHFNEILYFDNPDHALNAWYSKLLNVLNKHAPIITKRVKKKSQPKWLNQDINQLRARRDFYHKKRDF</sequence>
<reference evidence="2 3" key="1">
    <citation type="submission" date="2020-06" db="EMBL/GenBank/DDBJ databases">
        <authorList>
            <person name="Li R."/>
            <person name="Bekaert M."/>
        </authorList>
    </citation>
    <scope>NUCLEOTIDE SEQUENCE [LARGE SCALE GENOMIC DNA]</scope>
    <source>
        <strain evidence="3">wild</strain>
    </source>
</reference>
<dbReference type="SUPFAM" id="SSF56219">
    <property type="entry name" value="DNase I-like"/>
    <property type="match status" value="1"/>
</dbReference>
<proteinExistence type="predicted"/>